<reference evidence="1 2" key="1">
    <citation type="submission" date="2022-08" db="EMBL/GenBank/DDBJ databases">
        <title>Polyphasic taxonomy analysis of Qipengyuania sp.RS5-5.</title>
        <authorList>
            <person name="Xamxidin M."/>
            <person name="Wu M."/>
        </authorList>
    </citation>
    <scope>NUCLEOTIDE SEQUENCE [LARGE SCALE GENOMIC DNA]</scope>
    <source>
        <strain evidence="1 2">RS5-5</strain>
    </source>
</reference>
<keyword evidence="2" id="KW-1185">Reference proteome</keyword>
<proteinExistence type="predicted"/>
<organism evidence="1 2">
    <name type="scientific">Parerythrobacter lacustris</name>
    <dbReference type="NCBI Taxonomy" id="2969984"/>
    <lineage>
        <taxon>Bacteria</taxon>
        <taxon>Pseudomonadati</taxon>
        <taxon>Pseudomonadota</taxon>
        <taxon>Alphaproteobacteria</taxon>
        <taxon>Sphingomonadales</taxon>
        <taxon>Erythrobacteraceae</taxon>
        <taxon>Parerythrobacter</taxon>
    </lineage>
</organism>
<gene>
    <name evidence="1" type="ORF">NSO95_04155</name>
</gene>
<dbReference type="Proteomes" id="UP001206067">
    <property type="component" value="Unassembled WGS sequence"/>
</dbReference>
<dbReference type="EMBL" id="JANKHH010000003">
    <property type="protein sequence ID" value="MCR2833128.1"/>
    <property type="molecule type" value="Genomic_DNA"/>
</dbReference>
<protein>
    <submittedName>
        <fullName evidence="1">Uncharacterized protein</fullName>
    </submittedName>
</protein>
<dbReference type="RefSeq" id="WP_257594899.1">
    <property type="nucleotide sequence ID" value="NZ_JANKHH010000003.1"/>
</dbReference>
<sequence>MRAIKIILGVFAGLWLLTVILIGAGGAWLSNNPDVVAEAAVEASGIKEQVARAADANCKAAEERYNMAWNRAVDSNQLDAMEDSLRMLESEAKATCA</sequence>
<evidence type="ECO:0000313" key="1">
    <source>
        <dbReference type="EMBL" id="MCR2833128.1"/>
    </source>
</evidence>
<accession>A0ABT1XNA0</accession>
<comment type="caution">
    <text evidence="1">The sequence shown here is derived from an EMBL/GenBank/DDBJ whole genome shotgun (WGS) entry which is preliminary data.</text>
</comment>
<evidence type="ECO:0000313" key="2">
    <source>
        <dbReference type="Proteomes" id="UP001206067"/>
    </source>
</evidence>
<name>A0ABT1XNA0_9SPHN</name>